<dbReference type="AlphaFoldDB" id="A0A835LJ19"/>
<organism evidence="1 2">
    <name type="scientific">Coptis chinensis</name>
    <dbReference type="NCBI Taxonomy" id="261450"/>
    <lineage>
        <taxon>Eukaryota</taxon>
        <taxon>Viridiplantae</taxon>
        <taxon>Streptophyta</taxon>
        <taxon>Embryophyta</taxon>
        <taxon>Tracheophyta</taxon>
        <taxon>Spermatophyta</taxon>
        <taxon>Magnoliopsida</taxon>
        <taxon>Ranunculales</taxon>
        <taxon>Ranunculaceae</taxon>
        <taxon>Coptidoideae</taxon>
        <taxon>Coptis</taxon>
    </lineage>
</organism>
<sequence>MDVGGDNCCTGGGDYPAQEETIGAKILELIRSGLHPSEIISGYTKAIAKAIELLDELVEEGSEIMDVRNKDEVVLRMKAVVASKQYGQEDILCPLIADAKNRHSNGQGRWPVKSSKFILDMLKNAESNVDVKRLDVDSYIVCFTHPSKLSPEAKA</sequence>
<reference evidence="1 2" key="1">
    <citation type="submission" date="2020-10" db="EMBL/GenBank/DDBJ databases">
        <title>The Coptis chinensis genome and diversification of protoberbering-type alkaloids.</title>
        <authorList>
            <person name="Wang B."/>
            <person name="Shu S."/>
            <person name="Song C."/>
            <person name="Liu Y."/>
        </authorList>
    </citation>
    <scope>NUCLEOTIDE SEQUENCE [LARGE SCALE GENOMIC DNA]</scope>
    <source>
        <strain evidence="1">HL-2020</strain>
        <tissue evidence="1">Leaf</tissue>
    </source>
</reference>
<dbReference type="SUPFAM" id="SSF54843">
    <property type="entry name" value="Ribosomal protein L22"/>
    <property type="match status" value="1"/>
</dbReference>
<dbReference type="PANTHER" id="PTHR11593">
    <property type="entry name" value="60S RIBOSOMAL PROTEIN L17"/>
    <property type="match status" value="1"/>
</dbReference>
<dbReference type="EMBL" id="JADFTS010000008">
    <property type="protein sequence ID" value="KAF9594262.1"/>
    <property type="molecule type" value="Genomic_DNA"/>
</dbReference>
<accession>A0A835LJ19</accession>
<dbReference type="GO" id="GO:0003735">
    <property type="term" value="F:structural constituent of ribosome"/>
    <property type="evidence" value="ECO:0007669"/>
    <property type="project" value="InterPro"/>
</dbReference>
<dbReference type="GO" id="GO:0002181">
    <property type="term" value="P:cytoplasmic translation"/>
    <property type="evidence" value="ECO:0007669"/>
    <property type="project" value="TreeGrafter"/>
</dbReference>
<proteinExistence type="predicted"/>
<evidence type="ECO:0000313" key="2">
    <source>
        <dbReference type="Proteomes" id="UP000631114"/>
    </source>
</evidence>
<dbReference type="GO" id="GO:0022625">
    <property type="term" value="C:cytosolic large ribosomal subunit"/>
    <property type="evidence" value="ECO:0007669"/>
    <property type="project" value="TreeGrafter"/>
</dbReference>
<dbReference type="Gene3D" id="3.90.470.10">
    <property type="entry name" value="Ribosomal protein L22/L17"/>
    <property type="match status" value="1"/>
</dbReference>
<dbReference type="InterPro" id="IPR036394">
    <property type="entry name" value="Ribosomal_uL22_sf"/>
</dbReference>
<gene>
    <name evidence="1" type="ORF">IFM89_028919</name>
</gene>
<evidence type="ECO:0000313" key="1">
    <source>
        <dbReference type="EMBL" id="KAF9594262.1"/>
    </source>
</evidence>
<dbReference type="GO" id="GO:0005524">
    <property type="term" value="F:ATP binding"/>
    <property type="evidence" value="ECO:0007669"/>
    <property type="project" value="InterPro"/>
</dbReference>
<keyword evidence="2" id="KW-1185">Reference proteome</keyword>
<dbReference type="InterPro" id="IPR002423">
    <property type="entry name" value="Cpn60/GroEL/TCP-1"/>
</dbReference>
<name>A0A835LJ19_9MAGN</name>
<comment type="caution">
    <text evidence="1">The sequence shown here is derived from an EMBL/GenBank/DDBJ whole genome shotgun (WGS) entry which is preliminary data.</text>
</comment>
<dbReference type="Proteomes" id="UP000631114">
    <property type="component" value="Unassembled WGS sequence"/>
</dbReference>
<dbReference type="PANTHER" id="PTHR11593:SF10">
    <property type="entry name" value="60S RIBOSOMAL PROTEIN L17"/>
    <property type="match status" value="1"/>
</dbReference>
<dbReference type="OrthoDB" id="1734147at2759"/>
<protein>
    <submittedName>
        <fullName evidence="1">Uncharacterized protein</fullName>
    </submittedName>
</protein>
<dbReference type="Pfam" id="PF00118">
    <property type="entry name" value="Cpn60_TCP1"/>
    <property type="match status" value="1"/>
</dbReference>
<dbReference type="InterPro" id="IPR005721">
    <property type="entry name" value="Ribosomal_uL22_euk/arc"/>
</dbReference>